<feature type="region of interest" description="Disordered" evidence="1">
    <location>
        <begin position="1"/>
        <end position="103"/>
    </location>
</feature>
<comment type="caution">
    <text evidence="2">The sequence shown here is derived from an EMBL/GenBank/DDBJ whole genome shotgun (WGS) entry which is preliminary data.</text>
</comment>
<reference evidence="2 3" key="1">
    <citation type="submission" date="2018-01" db="EMBL/GenBank/DDBJ databases">
        <title>Comparison of the Chinese Bamboo Partridge and Red Junglefowl genome sequences highlights the importance of demography in genome evolution.</title>
        <authorList>
            <person name="Tiley G.P."/>
            <person name="Kimball R.T."/>
            <person name="Braun E.L."/>
            <person name="Burleigh J.G."/>
        </authorList>
    </citation>
    <scope>NUCLEOTIDE SEQUENCE [LARGE SCALE GENOMIC DNA]</scope>
    <source>
        <strain evidence="2">RTK389</strain>
        <tissue evidence="2">Blood</tissue>
    </source>
</reference>
<feature type="compositionally biased region" description="Polar residues" evidence="1">
    <location>
        <begin position="1"/>
        <end position="11"/>
    </location>
</feature>
<protein>
    <submittedName>
        <fullName evidence="2">Uncharacterized protein</fullName>
    </submittedName>
</protein>
<dbReference type="EMBL" id="PPHD01071883">
    <property type="protein sequence ID" value="POI21222.1"/>
    <property type="molecule type" value="Genomic_DNA"/>
</dbReference>
<evidence type="ECO:0000313" key="3">
    <source>
        <dbReference type="Proteomes" id="UP000237246"/>
    </source>
</evidence>
<organism evidence="2 3">
    <name type="scientific">Bambusicola thoracicus</name>
    <name type="common">Chinese bamboo-partridge</name>
    <name type="synonym">Perdix thoracica</name>
    <dbReference type="NCBI Taxonomy" id="9083"/>
    <lineage>
        <taxon>Eukaryota</taxon>
        <taxon>Metazoa</taxon>
        <taxon>Chordata</taxon>
        <taxon>Craniata</taxon>
        <taxon>Vertebrata</taxon>
        <taxon>Euteleostomi</taxon>
        <taxon>Archelosauria</taxon>
        <taxon>Archosauria</taxon>
        <taxon>Dinosauria</taxon>
        <taxon>Saurischia</taxon>
        <taxon>Theropoda</taxon>
        <taxon>Coelurosauria</taxon>
        <taxon>Aves</taxon>
        <taxon>Neognathae</taxon>
        <taxon>Galloanserae</taxon>
        <taxon>Galliformes</taxon>
        <taxon>Phasianidae</taxon>
        <taxon>Perdicinae</taxon>
        <taxon>Bambusicola</taxon>
    </lineage>
</organism>
<proteinExistence type="predicted"/>
<gene>
    <name evidence="2" type="ORF">CIB84_015031</name>
</gene>
<sequence>SQPASRSTQPAPSDRCPRRQPIRSPEEPGISTQLWPRSISAPLGFSRDGRRAQQPSLKLTICSGQPAGPRLRPALGVGARGQKGARGTSGGLRLRRPRADTYR</sequence>
<evidence type="ECO:0000313" key="2">
    <source>
        <dbReference type="EMBL" id="POI21222.1"/>
    </source>
</evidence>
<feature type="non-terminal residue" evidence="2">
    <location>
        <position position="1"/>
    </location>
</feature>
<keyword evidence="3" id="KW-1185">Reference proteome</keyword>
<name>A0A2P4SAT2_BAMTH</name>
<dbReference type="Proteomes" id="UP000237246">
    <property type="component" value="Unassembled WGS sequence"/>
</dbReference>
<accession>A0A2P4SAT2</accession>
<dbReference type="AlphaFoldDB" id="A0A2P4SAT2"/>
<evidence type="ECO:0000256" key="1">
    <source>
        <dbReference type="SAM" id="MobiDB-lite"/>
    </source>
</evidence>